<dbReference type="GO" id="GO:0016787">
    <property type="term" value="F:hydrolase activity"/>
    <property type="evidence" value="ECO:0007669"/>
    <property type="project" value="UniProtKB-KW"/>
</dbReference>
<dbReference type="PROSITE" id="PS51257">
    <property type="entry name" value="PROKAR_LIPOPROTEIN"/>
    <property type="match status" value="1"/>
</dbReference>
<evidence type="ECO:0000259" key="2">
    <source>
        <dbReference type="Pfam" id="PF02872"/>
    </source>
</evidence>
<sequence length="518" mass="56211">MTRLPLLISILMLIIIFAGCGSSDDSGSVTLVITGLANGNLIPFKSKSGPLKGQQAGGLAQRNSKIESLIAQGDISQNAVFLDVGDNISGTPEAFYTRGKCIVDLMNHSPITAMLLGNREFDYGQEILKMRSKDSRFLFLASNIRNRNGGVPEYLKANMFKEVDGLKLAVLAITPSNTPEVTNPKNVENLIFLQGAQVLSEAVGNMRSQGADIVMCLSQNNLSKDGFKRISDLCVPGLDLLAVITLDDTELEVTQINETSIIPIYRRNMGSQINIVKVVPKADQNRLRVEMKTVFVDSASSRPRAEQARMVVDITRKIDSIMDEVIGEAQTGLSNDYMNESPIGNLITDVMRETAGCDLAFQNSGGIQSALKAGSVRLRDIFKVLPFDNEVVTMKLKGVAIRSILEHASQRRYGVMQISGGSYTLKPAAESHVLESVSVGGEPLDDEKVYTVATNSFLANCGDGYKGFESAVDPVIMEGLREMLVNSIREKVRFTASVSGRINLIEGSESKIESSGDK</sequence>
<name>A0A2N1PR74_9BACT</name>
<dbReference type="EMBL" id="PGXC01000004">
    <property type="protein sequence ID" value="PKK90851.1"/>
    <property type="molecule type" value="Genomic_DNA"/>
</dbReference>
<keyword evidence="1" id="KW-0547">Nucleotide-binding</keyword>
<dbReference type="InterPro" id="IPR029052">
    <property type="entry name" value="Metallo-depent_PP-like"/>
</dbReference>
<dbReference type="InterPro" id="IPR008334">
    <property type="entry name" value="5'-Nucleotdase_C"/>
</dbReference>
<protein>
    <recommendedName>
        <fullName evidence="2">5'-Nucleotidase C-terminal domain-containing protein</fullName>
    </recommendedName>
</protein>
<comment type="similarity">
    <text evidence="1">Belongs to the 5'-nucleotidase family.</text>
</comment>
<evidence type="ECO:0000313" key="3">
    <source>
        <dbReference type="EMBL" id="PKK90851.1"/>
    </source>
</evidence>
<dbReference type="GO" id="GO:0000166">
    <property type="term" value="F:nucleotide binding"/>
    <property type="evidence" value="ECO:0007669"/>
    <property type="project" value="UniProtKB-KW"/>
</dbReference>
<proteinExistence type="inferred from homology"/>
<gene>
    <name evidence="3" type="ORF">CVV64_08195</name>
</gene>
<dbReference type="AlphaFoldDB" id="A0A2N1PR74"/>
<dbReference type="InterPro" id="IPR036907">
    <property type="entry name" value="5'-Nucleotdase_C_sf"/>
</dbReference>
<dbReference type="Proteomes" id="UP000233256">
    <property type="component" value="Unassembled WGS sequence"/>
</dbReference>
<dbReference type="GO" id="GO:0009166">
    <property type="term" value="P:nucleotide catabolic process"/>
    <property type="evidence" value="ECO:0007669"/>
    <property type="project" value="InterPro"/>
</dbReference>
<feature type="domain" description="5'-Nucleotidase C-terminal" evidence="2">
    <location>
        <begin position="326"/>
        <end position="468"/>
    </location>
</feature>
<accession>A0A2N1PR74</accession>
<dbReference type="SUPFAM" id="SSF55816">
    <property type="entry name" value="5'-nucleotidase (syn. UDP-sugar hydrolase), C-terminal domain"/>
    <property type="match status" value="1"/>
</dbReference>
<dbReference type="Gene3D" id="3.90.780.10">
    <property type="entry name" value="5'-Nucleotidase, C-terminal domain"/>
    <property type="match status" value="1"/>
</dbReference>
<reference evidence="3 4" key="1">
    <citation type="journal article" date="2017" name="ISME J.">
        <title>Potential for microbial H2 and metal transformations associated with novel bacteria and archaea in deep terrestrial subsurface sediments.</title>
        <authorList>
            <person name="Hernsdorf A.W."/>
            <person name="Amano Y."/>
            <person name="Miyakawa K."/>
            <person name="Ise K."/>
            <person name="Suzuki Y."/>
            <person name="Anantharaman K."/>
            <person name="Probst A."/>
            <person name="Burstein D."/>
            <person name="Thomas B.C."/>
            <person name="Banfield J.F."/>
        </authorList>
    </citation>
    <scope>NUCLEOTIDE SEQUENCE [LARGE SCALE GENOMIC DNA]</scope>
    <source>
        <strain evidence="3">HGW-Wallbacteria-1</strain>
    </source>
</reference>
<dbReference type="PANTHER" id="PTHR11575:SF24">
    <property type="entry name" value="5'-NUCLEOTIDASE"/>
    <property type="match status" value="1"/>
</dbReference>
<organism evidence="3 4">
    <name type="scientific">Candidatus Wallbacteria bacterium HGW-Wallbacteria-1</name>
    <dbReference type="NCBI Taxonomy" id="2013854"/>
    <lineage>
        <taxon>Bacteria</taxon>
        <taxon>Candidatus Walliibacteriota</taxon>
    </lineage>
</organism>
<comment type="caution">
    <text evidence="3">The sequence shown here is derived from an EMBL/GenBank/DDBJ whole genome shotgun (WGS) entry which is preliminary data.</text>
</comment>
<keyword evidence="1" id="KW-0378">Hydrolase</keyword>
<evidence type="ECO:0000256" key="1">
    <source>
        <dbReference type="RuleBase" id="RU362119"/>
    </source>
</evidence>
<dbReference type="Pfam" id="PF02872">
    <property type="entry name" value="5_nucleotid_C"/>
    <property type="match status" value="1"/>
</dbReference>
<dbReference type="Gene3D" id="3.60.21.10">
    <property type="match status" value="1"/>
</dbReference>
<evidence type="ECO:0000313" key="4">
    <source>
        <dbReference type="Proteomes" id="UP000233256"/>
    </source>
</evidence>
<dbReference type="InterPro" id="IPR006179">
    <property type="entry name" value="5_nucleotidase/apyrase"/>
</dbReference>
<dbReference type="SUPFAM" id="SSF56300">
    <property type="entry name" value="Metallo-dependent phosphatases"/>
    <property type="match status" value="1"/>
</dbReference>
<dbReference type="GO" id="GO:0030288">
    <property type="term" value="C:outer membrane-bounded periplasmic space"/>
    <property type="evidence" value="ECO:0007669"/>
    <property type="project" value="TreeGrafter"/>
</dbReference>
<dbReference type="PRINTS" id="PR01607">
    <property type="entry name" value="APYRASEFAMLY"/>
</dbReference>
<dbReference type="PANTHER" id="PTHR11575">
    <property type="entry name" value="5'-NUCLEOTIDASE-RELATED"/>
    <property type="match status" value="1"/>
</dbReference>